<evidence type="ECO:0000256" key="12">
    <source>
        <dbReference type="ARBA" id="ARBA00022990"/>
    </source>
</evidence>
<keyword evidence="16" id="KW-0206">Cytoskeleton</keyword>
<dbReference type="GO" id="GO:0005739">
    <property type="term" value="C:mitochondrion"/>
    <property type="evidence" value="ECO:0007669"/>
    <property type="project" value="UniProtKB-SubCell"/>
</dbReference>
<evidence type="ECO:0000256" key="17">
    <source>
        <dbReference type="ARBA" id="ARBA00023235"/>
    </source>
</evidence>
<evidence type="ECO:0000256" key="7">
    <source>
        <dbReference type="ARBA" id="ARBA00022490"/>
    </source>
</evidence>
<dbReference type="InterPro" id="IPR046357">
    <property type="entry name" value="PPIase_dom_sf"/>
</dbReference>
<dbReference type="Gene3D" id="3.10.50.40">
    <property type="match status" value="2"/>
</dbReference>
<protein>
    <recommendedName>
        <fullName evidence="19">peptidylprolyl isomerase</fullName>
        <ecNumber evidence="19">5.2.1.8</ecNumber>
    </recommendedName>
</protein>
<feature type="non-terminal residue" evidence="23">
    <location>
        <position position="415"/>
    </location>
</feature>
<keyword evidence="8" id="KW-0597">Phosphoprotein</keyword>
<keyword evidence="15" id="KW-0143">Chaperone</keyword>
<comment type="subcellular location">
    <subcellularLocation>
        <location evidence="4">Cytoplasm</location>
        <location evidence="4">Cytoskeleton</location>
    </subcellularLocation>
    <subcellularLocation>
        <location evidence="5">Cytoplasm</location>
        <location evidence="5">Cytosol</location>
    </subcellularLocation>
    <subcellularLocation>
        <location evidence="3">Mitochondrion</location>
    </subcellularLocation>
    <subcellularLocation>
        <location evidence="2">Nucleus</location>
    </subcellularLocation>
</comment>
<feature type="compositionally biased region" description="Basic and acidic residues" evidence="21">
    <location>
        <begin position="392"/>
        <end position="415"/>
    </location>
</feature>
<evidence type="ECO:0000256" key="19">
    <source>
        <dbReference type="PROSITE-ProRule" id="PRU00277"/>
    </source>
</evidence>
<evidence type="ECO:0000313" key="23">
    <source>
        <dbReference type="EMBL" id="NWX90980.1"/>
    </source>
</evidence>
<dbReference type="InterPro" id="IPR019734">
    <property type="entry name" value="TPR_rpt"/>
</dbReference>
<dbReference type="PROSITE" id="PS50005">
    <property type="entry name" value="TPR"/>
    <property type="match status" value="2"/>
</dbReference>
<keyword evidence="14" id="KW-0496">Mitochondrion</keyword>
<evidence type="ECO:0000256" key="4">
    <source>
        <dbReference type="ARBA" id="ARBA00004245"/>
    </source>
</evidence>
<evidence type="ECO:0000256" key="18">
    <source>
        <dbReference type="ARBA" id="ARBA00023242"/>
    </source>
</evidence>
<reference evidence="23 24" key="1">
    <citation type="submission" date="2019-09" db="EMBL/GenBank/DDBJ databases">
        <title>Bird 10,000 Genomes (B10K) Project - Family phase.</title>
        <authorList>
            <person name="Zhang G."/>
        </authorList>
    </citation>
    <scope>NUCLEOTIDE SEQUENCE [LARGE SCALE GENOMIC DNA]</scope>
    <source>
        <strain evidence="23">B10K-MSB-04</strain>
    </source>
</reference>
<evidence type="ECO:0000256" key="9">
    <source>
        <dbReference type="ARBA" id="ARBA00022701"/>
    </source>
</evidence>
<dbReference type="InterPro" id="IPR013105">
    <property type="entry name" value="TPR_2"/>
</dbReference>
<keyword evidence="12" id="KW-0007">Acetylation</keyword>
<keyword evidence="18" id="KW-0539">Nucleus</keyword>
<evidence type="ECO:0000256" key="11">
    <source>
        <dbReference type="ARBA" id="ARBA00022803"/>
    </source>
</evidence>
<sequence>QVIKREGSGTESPMIGDKVTVHYTGWLLDGTKFDSSLDRKDKFTFDLGKGNVIKAWDIAVATMKAGEICRITCKPEYAYGSAGSPPKIPPNATLIFEVSGRRSLQHFKSSPKTVLLWAVVFSGSFCVLLPVQLEGRHGDRVFDKRELQFEIGEGDNYDLPHGLEKAIQKMEKSEESVFYLKPNYGFGSAGKEKFQIPPDAELQYEVKLINFEKAKESWEMKTEEKLEQSSIVKERGTQYFKEGKYKRATLQYKKIVSWLEHESGLSDEEDAKAKSLRLAAHLNLAMCHLKLKEYSQALENCNKALELDSSNEKGLFRRGEAHLAVNDFELARDDFQKVIQLYPSNKAAKVQLITCQQKIREQHEKEKKMYANMFQRLADRDLKSAETIQTSHSEDAEMKNEQNGVEDKSEVDTEA</sequence>
<proteinExistence type="predicted"/>
<dbReference type="PROSITE" id="PS50059">
    <property type="entry name" value="FKBP_PPIASE"/>
    <property type="match status" value="2"/>
</dbReference>
<comment type="catalytic activity">
    <reaction evidence="1 19">
        <text>[protein]-peptidylproline (omega=180) = [protein]-peptidylproline (omega=0)</text>
        <dbReference type="Rhea" id="RHEA:16237"/>
        <dbReference type="Rhea" id="RHEA-COMP:10747"/>
        <dbReference type="Rhea" id="RHEA-COMP:10748"/>
        <dbReference type="ChEBI" id="CHEBI:83833"/>
        <dbReference type="ChEBI" id="CHEBI:83834"/>
        <dbReference type="EC" id="5.2.1.8"/>
    </reaction>
</comment>
<evidence type="ECO:0000259" key="22">
    <source>
        <dbReference type="PROSITE" id="PS50059"/>
    </source>
</evidence>
<dbReference type="Pfam" id="PF07719">
    <property type="entry name" value="TPR_2"/>
    <property type="match status" value="1"/>
</dbReference>
<evidence type="ECO:0000256" key="1">
    <source>
        <dbReference type="ARBA" id="ARBA00000971"/>
    </source>
</evidence>
<dbReference type="EMBL" id="VZSG01000745">
    <property type="protein sequence ID" value="NWX90980.1"/>
    <property type="molecule type" value="Genomic_DNA"/>
</dbReference>
<comment type="caution">
    <text evidence="23">The sequence shown here is derived from an EMBL/GenBank/DDBJ whole genome shotgun (WGS) entry which is preliminary data.</text>
</comment>
<keyword evidence="9" id="KW-0493">Microtubule</keyword>
<dbReference type="FunFam" id="1.25.40.10:FF:000008">
    <property type="entry name" value="Peptidylprolyl isomerase"/>
    <property type="match status" value="1"/>
</dbReference>
<keyword evidence="13 19" id="KW-0697">Rotamase</keyword>
<dbReference type="SUPFAM" id="SSF48452">
    <property type="entry name" value="TPR-like"/>
    <property type="match status" value="1"/>
</dbReference>
<dbReference type="Proteomes" id="UP000538817">
    <property type="component" value="Unassembled WGS sequence"/>
</dbReference>
<feature type="repeat" description="TPR" evidence="20">
    <location>
        <begin position="312"/>
        <end position="345"/>
    </location>
</feature>
<keyword evidence="17 19" id="KW-0413">Isomerase</keyword>
<dbReference type="InterPro" id="IPR011990">
    <property type="entry name" value="TPR-like_helical_dom_sf"/>
</dbReference>
<dbReference type="EC" id="5.2.1.8" evidence="19"/>
<dbReference type="GO" id="GO:0005829">
    <property type="term" value="C:cytosol"/>
    <property type="evidence" value="ECO:0007669"/>
    <property type="project" value="UniProtKB-SubCell"/>
</dbReference>
<keyword evidence="11 20" id="KW-0802">TPR repeat</keyword>
<dbReference type="PANTHER" id="PTHR46512:SF9">
    <property type="entry name" value="PEPTIDYLPROLYL ISOMERASE"/>
    <property type="match status" value="1"/>
</dbReference>
<evidence type="ECO:0000256" key="10">
    <source>
        <dbReference type="ARBA" id="ARBA00022737"/>
    </source>
</evidence>
<evidence type="ECO:0000256" key="15">
    <source>
        <dbReference type="ARBA" id="ARBA00023186"/>
    </source>
</evidence>
<evidence type="ECO:0000256" key="2">
    <source>
        <dbReference type="ARBA" id="ARBA00004123"/>
    </source>
</evidence>
<dbReference type="FunFam" id="3.10.50.40:FF:000013">
    <property type="entry name" value="Peptidylprolyl isomerase"/>
    <property type="match status" value="1"/>
</dbReference>
<keyword evidence="7" id="KW-0963">Cytoplasm</keyword>
<evidence type="ECO:0000256" key="20">
    <source>
        <dbReference type="PROSITE-ProRule" id="PRU00339"/>
    </source>
</evidence>
<keyword evidence="6" id="KW-0488">Methylation</keyword>
<evidence type="ECO:0000256" key="14">
    <source>
        <dbReference type="ARBA" id="ARBA00023128"/>
    </source>
</evidence>
<dbReference type="InterPro" id="IPR050754">
    <property type="entry name" value="FKBP4/5/8-like"/>
</dbReference>
<accession>A0A7K7A495</accession>
<feature type="region of interest" description="Disordered" evidence="21">
    <location>
        <begin position="382"/>
        <end position="415"/>
    </location>
</feature>
<keyword evidence="24" id="KW-1185">Reference proteome</keyword>
<evidence type="ECO:0000256" key="5">
    <source>
        <dbReference type="ARBA" id="ARBA00004514"/>
    </source>
</evidence>
<dbReference type="GO" id="GO:0005874">
    <property type="term" value="C:microtubule"/>
    <property type="evidence" value="ECO:0007669"/>
    <property type="project" value="UniProtKB-KW"/>
</dbReference>
<dbReference type="Pfam" id="PF00515">
    <property type="entry name" value="TPR_1"/>
    <property type="match status" value="1"/>
</dbReference>
<evidence type="ECO:0000313" key="24">
    <source>
        <dbReference type="Proteomes" id="UP000538817"/>
    </source>
</evidence>
<feature type="domain" description="PPIase FKBP-type" evidence="22">
    <location>
        <begin position="122"/>
        <end position="212"/>
    </location>
</feature>
<dbReference type="InterPro" id="IPR001179">
    <property type="entry name" value="PPIase_FKBP_dom"/>
</dbReference>
<evidence type="ECO:0000256" key="13">
    <source>
        <dbReference type="ARBA" id="ARBA00023110"/>
    </source>
</evidence>
<dbReference type="GO" id="GO:0005634">
    <property type="term" value="C:nucleus"/>
    <property type="evidence" value="ECO:0007669"/>
    <property type="project" value="UniProtKB-SubCell"/>
</dbReference>
<dbReference type="SUPFAM" id="SSF54534">
    <property type="entry name" value="FKBP-like"/>
    <property type="match status" value="2"/>
</dbReference>
<dbReference type="FunFam" id="3.10.50.40:FF:000006">
    <property type="entry name" value="Peptidyl-prolyl cis-trans isomerase"/>
    <property type="match status" value="1"/>
</dbReference>
<evidence type="ECO:0000256" key="16">
    <source>
        <dbReference type="ARBA" id="ARBA00023212"/>
    </source>
</evidence>
<evidence type="ECO:0000256" key="8">
    <source>
        <dbReference type="ARBA" id="ARBA00022553"/>
    </source>
</evidence>
<gene>
    <name evidence="23" type="primary">Fkbp4</name>
    <name evidence="23" type="ORF">NOTPEN_R04772</name>
</gene>
<feature type="domain" description="PPIase FKBP-type" evidence="22">
    <location>
        <begin position="16"/>
        <end position="98"/>
    </location>
</feature>
<evidence type="ECO:0000256" key="6">
    <source>
        <dbReference type="ARBA" id="ARBA00022481"/>
    </source>
</evidence>
<feature type="non-terminal residue" evidence="23">
    <location>
        <position position="1"/>
    </location>
</feature>
<dbReference type="SMART" id="SM00028">
    <property type="entry name" value="TPR"/>
    <property type="match status" value="3"/>
</dbReference>
<organism evidence="23 24">
    <name type="scientific">Nothoprocta pentlandii</name>
    <dbReference type="NCBI Taxonomy" id="2585814"/>
    <lineage>
        <taxon>Eukaryota</taxon>
        <taxon>Metazoa</taxon>
        <taxon>Chordata</taxon>
        <taxon>Craniata</taxon>
        <taxon>Vertebrata</taxon>
        <taxon>Euteleostomi</taxon>
        <taxon>Archelosauria</taxon>
        <taxon>Archosauria</taxon>
        <taxon>Dinosauria</taxon>
        <taxon>Saurischia</taxon>
        <taxon>Theropoda</taxon>
        <taxon>Coelurosauria</taxon>
        <taxon>Aves</taxon>
        <taxon>Palaeognathae</taxon>
        <taxon>Tinamiformes</taxon>
        <taxon>Tinamidae</taxon>
        <taxon>Nothoprocta</taxon>
    </lineage>
</organism>
<evidence type="ECO:0000256" key="3">
    <source>
        <dbReference type="ARBA" id="ARBA00004173"/>
    </source>
</evidence>
<dbReference type="GO" id="GO:0003755">
    <property type="term" value="F:peptidyl-prolyl cis-trans isomerase activity"/>
    <property type="evidence" value="ECO:0007669"/>
    <property type="project" value="UniProtKB-KW"/>
</dbReference>
<dbReference type="Gene3D" id="1.25.40.10">
    <property type="entry name" value="Tetratricopeptide repeat domain"/>
    <property type="match status" value="1"/>
</dbReference>
<evidence type="ECO:0000256" key="21">
    <source>
        <dbReference type="SAM" id="MobiDB-lite"/>
    </source>
</evidence>
<dbReference type="Pfam" id="PF00254">
    <property type="entry name" value="FKBP_C"/>
    <property type="match status" value="2"/>
</dbReference>
<name>A0A7K7A495_9AVES</name>
<keyword evidence="10" id="KW-0677">Repeat</keyword>
<feature type="repeat" description="TPR" evidence="20">
    <location>
        <begin position="278"/>
        <end position="311"/>
    </location>
</feature>
<dbReference type="AlphaFoldDB" id="A0A7K7A495"/>
<dbReference type="PANTHER" id="PTHR46512">
    <property type="entry name" value="PEPTIDYLPROLYL ISOMERASE"/>
    <property type="match status" value="1"/>
</dbReference>